<organism evidence="1">
    <name type="scientific">Myoviridae sp. ct8ME27</name>
    <dbReference type="NCBI Taxonomy" id="2826622"/>
    <lineage>
        <taxon>Viruses</taxon>
        <taxon>Duplodnaviria</taxon>
        <taxon>Heunggongvirae</taxon>
        <taxon>Uroviricota</taxon>
        <taxon>Caudoviricetes</taxon>
    </lineage>
</organism>
<proteinExistence type="predicted"/>
<name>A0A8S5N6K1_9CAUD</name>
<accession>A0A8S5N6K1</accession>
<reference evidence="1" key="1">
    <citation type="journal article" date="2021" name="Proc. Natl. Acad. Sci. U.S.A.">
        <title>A Catalog of Tens of Thousands of Viruses from Human Metagenomes Reveals Hidden Associations with Chronic Diseases.</title>
        <authorList>
            <person name="Tisza M.J."/>
            <person name="Buck C.B."/>
        </authorList>
    </citation>
    <scope>NUCLEOTIDE SEQUENCE</scope>
    <source>
        <strain evidence="1">Ct8ME27</strain>
    </source>
</reference>
<sequence>MYFLEMCSILCIVAPLNRCYNKQQNNIKEAYYA</sequence>
<protein>
    <submittedName>
        <fullName evidence="1">Uncharacterized protein</fullName>
    </submittedName>
</protein>
<evidence type="ECO:0000313" key="1">
    <source>
        <dbReference type="EMBL" id="DAD90262.1"/>
    </source>
</evidence>
<dbReference type="EMBL" id="BK015080">
    <property type="protein sequence ID" value="DAD90262.1"/>
    <property type="molecule type" value="Genomic_DNA"/>
</dbReference>